<feature type="transmembrane region" description="Helical" evidence="1">
    <location>
        <begin position="12"/>
        <end position="33"/>
    </location>
</feature>
<dbReference type="AlphaFoldDB" id="G9MRK8"/>
<evidence type="ECO:0000256" key="1">
    <source>
        <dbReference type="SAM" id="Phobius"/>
    </source>
</evidence>
<dbReference type="InParanoid" id="G9MRK8"/>
<dbReference type="Proteomes" id="UP000007115">
    <property type="component" value="Unassembled WGS sequence"/>
</dbReference>
<dbReference type="OMA" id="CIRFLQF"/>
<evidence type="ECO:0000313" key="2">
    <source>
        <dbReference type="EMBL" id="EHK22729.1"/>
    </source>
</evidence>
<evidence type="ECO:0008006" key="4">
    <source>
        <dbReference type="Google" id="ProtNLM"/>
    </source>
</evidence>
<feature type="transmembrane region" description="Helical" evidence="1">
    <location>
        <begin position="117"/>
        <end position="140"/>
    </location>
</feature>
<dbReference type="PANTHER" id="PTHR42083">
    <property type="entry name" value="MARVEL DOMAIN-CONTAINING PROTEIN"/>
    <property type="match status" value="1"/>
</dbReference>
<dbReference type="EMBL" id="ABDF02000006">
    <property type="protein sequence ID" value="EHK22729.1"/>
    <property type="molecule type" value="Genomic_DNA"/>
</dbReference>
<dbReference type="eggNOG" id="ENOG502SARD">
    <property type="taxonomic scope" value="Eukaryota"/>
</dbReference>
<protein>
    <recommendedName>
        <fullName evidence="4">MARVEL domain-containing protein</fullName>
    </recommendedName>
</protein>
<name>G9MRK8_HYPVG</name>
<dbReference type="RefSeq" id="XP_013956943.1">
    <property type="nucleotide sequence ID" value="XM_014101468.1"/>
</dbReference>
<feature type="transmembrane region" description="Helical" evidence="1">
    <location>
        <begin position="49"/>
        <end position="68"/>
    </location>
</feature>
<dbReference type="VEuPathDB" id="FungiDB:TRIVIDRAFT_180027"/>
<gene>
    <name evidence="2" type="ORF">TRIVIDRAFT_180027</name>
</gene>
<proteinExistence type="predicted"/>
<comment type="caution">
    <text evidence="2">The sequence shown here is derived from an EMBL/GenBank/DDBJ whole genome shotgun (WGS) entry which is preliminary data.</text>
</comment>
<keyword evidence="1" id="KW-0812">Transmembrane</keyword>
<evidence type="ECO:0000313" key="3">
    <source>
        <dbReference type="Proteomes" id="UP000007115"/>
    </source>
</evidence>
<accession>G9MRK8</accession>
<keyword evidence="1" id="KW-1133">Transmembrane helix</keyword>
<dbReference type="HOGENOM" id="CLU_096567_3_0_1"/>
<dbReference type="PANTHER" id="PTHR42083:SF1">
    <property type="entry name" value="MARVEL DOMAIN-CONTAINING PROTEIN"/>
    <property type="match status" value="1"/>
</dbReference>
<reference evidence="2 3" key="1">
    <citation type="journal article" date="2011" name="Genome Biol.">
        <title>Comparative genome sequence analysis underscores mycoparasitism as the ancestral life style of Trichoderma.</title>
        <authorList>
            <person name="Kubicek C.P."/>
            <person name="Herrera-Estrella A."/>
            <person name="Seidl-Seiboth V."/>
            <person name="Martinez D.A."/>
            <person name="Druzhinina I.S."/>
            <person name="Thon M."/>
            <person name="Zeilinger S."/>
            <person name="Casas-Flores S."/>
            <person name="Horwitz B.A."/>
            <person name="Mukherjee P.K."/>
            <person name="Mukherjee M."/>
            <person name="Kredics L."/>
            <person name="Alcaraz L.D."/>
            <person name="Aerts A."/>
            <person name="Antal Z."/>
            <person name="Atanasova L."/>
            <person name="Cervantes-Badillo M.G."/>
            <person name="Challacombe J."/>
            <person name="Chertkov O."/>
            <person name="McCluskey K."/>
            <person name="Coulpier F."/>
            <person name="Deshpande N."/>
            <person name="von Doehren H."/>
            <person name="Ebbole D.J."/>
            <person name="Esquivel-Naranjo E.U."/>
            <person name="Fekete E."/>
            <person name="Flipphi M."/>
            <person name="Glaser F."/>
            <person name="Gomez-Rodriguez E.Y."/>
            <person name="Gruber S."/>
            <person name="Han C."/>
            <person name="Henrissat B."/>
            <person name="Hermosa R."/>
            <person name="Hernandez-Onate M."/>
            <person name="Karaffa L."/>
            <person name="Kosti I."/>
            <person name="Le Crom S."/>
            <person name="Lindquist E."/>
            <person name="Lucas S."/>
            <person name="Luebeck M."/>
            <person name="Luebeck P.S."/>
            <person name="Margeot A."/>
            <person name="Metz B."/>
            <person name="Misra M."/>
            <person name="Nevalainen H."/>
            <person name="Omann M."/>
            <person name="Packer N."/>
            <person name="Perrone G."/>
            <person name="Uresti-Rivera E.E."/>
            <person name="Salamov A."/>
            <person name="Schmoll M."/>
            <person name="Seiboth B."/>
            <person name="Shapiro H."/>
            <person name="Sukno S."/>
            <person name="Tamayo-Ramos J.A."/>
            <person name="Tisch D."/>
            <person name="Wiest A."/>
            <person name="Wilkinson H.H."/>
            <person name="Zhang M."/>
            <person name="Coutinho P.M."/>
            <person name="Kenerley C.M."/>
            <person name="Monte E."/>
            <person name="Baker S.E."/>
            <person name="Grigoriev I.V."/>
        </authorList>
    </citation>
    <scope>NUCLEOTIDE SEQUENCE [LARGE SCALE GENOMIC DNA]</scope>
    <source>
        <strain evidence="3">Gv29-8 / FGSC 10586</strain>
    </source>
</reference>
<feature type="transmembrane region" description="Helical" evidence="1">
    <location>
        <begin position="75"/>
        <end position="97"/>
    </location>
</feature>
<sequence>MAKSSLSISYYAFTALHVACFALAITVCGLYGTDLKRASQFDNYTHSKWIYAVVVGALTAATCALYFIPFIIEAGGVFIVAWDLILFILWITLFGVFGKLYIYENAHGNGDIERMKHAVWVDLTGALLWLIAVVAASAYWSKHRITRTRFTGRAEV</sequence>
<organism evidence="2 3">
    <name type="scientific">Hypocrea virens (strain Gv29-8 / FGSC 10586)</name>
    <name type="common">Gliocladium virens</name>
    <name type="synonym">Trichoderma virens</name>
    <dbReference type="NCBI Taxonomy" id="413071"/>
    <lineage>
        <taxon>Eukaryota</taxon>
        <taxon>Fungi</taxon>
        <taxon>Dikarya</taxon>
        <taxon>Ascomycota</taxon>
        <taxon>Pezizomycotina</taxon>
        <taxon>Sordariomycetes</taxon>
        <taxon>Hypocreomycetidae</taxon>
        <taxon>Hypocreales</taxon>
        <taxon>Hypocreaceae</taxon>
        <taxon>Trichoderma</taxon>
    </lineage>
</organism>
<dbReference type="GeneID" id="25789029"/>
<dbReference type="OrthoDB" id="5363290at2759"/>
<keyword evidence="1" id="KW-0472">Membrane</keyword>
<keyword evidence="3" id="KW-1185">Reference proteome</keyword>